<reference evidence="1" key="1">
    <citation type="submission" date="2014-12" db="EMBL/GenBank/DDBJ databases">
        <title>Insight into the proteome of Arion vulgaris.</title>
        <authorList>
            <person name="Aradska J."/>
            <person name="Bulat T."/>
            <person name="Smidak R."/>
            <person name="Sarate P."/>
            <person name="Gangsoo J."/>
            <person name="Sialana F."/>
            <person name="Bilban M."/>
            <person name="Lubec G."/>
        </authorList>
    </citation>
    <scope>NUCLEOTIDE SEQUENCE</scope>
    <source>
        <tissue evidence="1">Skin</tissue>
    </source>
</reference>
<gene>
    <name evidence="1" type="primary">ORF18929</name>
</gene>
<accession>A0A0B6YAE3</accession>
<sequence length="124" mass="13673">RHRLHGLSSDTCVTSSDFLLTSCDLFKVQDVASVENVSGSSSSVFYLEQVAKPLLDKRLDDCTKEIAYNQKIKSTDNKTWAQSPIAKRPHSFPVGGEKTGGTGLTVRNNSLNETYISSLDEFSR</sequence>
<organism evidence="1">
    <name type="scientific">Arion vulgaris</name>
    <dbReference type="NCBI Taxonomy" id="1028688"/>
    <lineage>
        <taxon>Eukaryota</taxon>
        <taxon>Metazoa</taxon>
        <taxon>Spiralia</taxon>
        <taxon>Lophotrochozoa</taxon>
        <taxon>Mollusca</taxon>
        <taxon>Gastropoda</taxon>
        <taxon>Heterobranchia</taxon>
        <taxon>Euthyneura</taxon>
        <taxon>Panpulmonata</taxon>
        <taxon>Eupulmonata</taxon>
        <taxon>Stylommatophora</taxon>
        <taxon>Helicina</taxon>
        <taxon>Arionoidea</taxon>
        <taxon>Arionidae</taxon>
        <taxon>Arion</taxon>
    </lineage>
</organism>
<evidence type="ECO:0000313" key="1">
    <source>
        <dbReference type="EMBL" id="CEK53063.1"/>
    </source>
</evidence>
<proteinExistence type="predicted"/>
<feature type="non-terminal residue" evidence="1">
    <location>
        <position position="1"/>
    </location>
</feature>
<protein>
    <submittedName>
        <fullName evidence="1">Uncharacterized protein</fullName>
    </submittedName>
</protein>
<name>A0A0B6YAE3_9EUPU</name>
<dbReference type="EMBL" id="HACG01006198">
    <property type="protein sequence ID" value="CEK53063.1"/>
    <property type="molecule type" value="Transcribed_RNA"/>
</dbReference>
<dbReference type="AlphaFoldDB" id="A0A0B6YAE3"/>